<keyword evidence="12" id="KW-1185">Reference proteome</keyword>
<dbReference type="EMBL" id="KV425885">
    <property type="protein sequence ID" value="KZW03002.1"/>
    <property type="molecule type" value="Genomic_DNA"/>
</dbReference>
<dbReference type="GO" id="GO:0005634">
    <property type="term" value="C:nucleus"/>
    <property type="evidence" value="ECO:0007669"/>
    <property type="project" value="UniProtKB-SubCell"/>
</dbReference>
<accession>A0A165Q2U6</accession>
<dbReference type="STRING" id="1314781.A0A165Q2U6"/>
<keyword evidence="2 10" id="KW-0963">Cytoplasm</keyword>
<dbReference type="Proteomes" id="UP000077266">
    <property type="component" value="Unassembled WGS sequence"/>
</dbReference>
<organism evidence="11 12">
    <name type="scientific">Exidia glandulosa HHB12029</name>
    <dbReference type="NCBI Taxonomy" id="1314781"/>
    <lineage>
        <taxon>Eukaryota</taxon>
        <taxon>Fungi</taxon>
        <taxon>Dikarya</taxon>
        <taxon>Basidiomycota</taxon>
        <taxon>Agaricomycotina</taxon>
        <taxon>Agaricomycetes</taxon>
        <taxon>Auriculariales</taxon>
        <taxon>Exidiaceae</taxon>
        <taxon>Exidia</taxon>
    </lineage>
</organism>
<dbReference type="InParanoid" id="A0A165Q2U6"/>
<evidence type="ECO:0000256" key="10">
    <source>
        <dbReference type="HAMAP-Rule" id="MF_03173"/>
    </source>
</evidence>
<dbReference type="SUPFAM" id="SSF52540">
    <property type="entry name" value="P-loop containing nucleoside triphosphate hydrolases"/>
    <property type="match status" value="1"/>
</dbReference>
<comment type="similarity">
    <text evidence="10">Belongs to the adenylate kinase family. AK6 subfamily.</text>
</comment>
<sequence>MVRRAPNIVVTGTPGTGKSTTAELIAGSSTNVPMRHFNISELVKQNNLYERYDEEWDSYVVDEDKLLDWLEPQTADGGLILDWHACEPFPERWIDLVVVLRCDHTKLWERLEARGYPLKKIQENNESEIMEVILAEARENYTQEIVVELASESTDELQANVERIVQWIENWVNDHPDGV</sequence>
<evidence type="ECO:0000313" key="11">
    <source>
        <dbReference type="EMBL" id="KZW03002.1"/>
    </source>
</evidence>
<evidence type="ECO:0000256" key="9">
    <source>
        <dbReference type="ARBA" id="ARBA00023242"/>
    </source>
</evidence>
<dbReference type="GO" id="GO:0004017">
    <property type="term" value="F:AMP kinase activity"/>
    <property type="evidence" value="ECO:0007669"/>
    <property type="project" value="UniProtKB-UniRule"/>
</dbReference>
<dbReference type="FunCoup" id="A0A165Q2U6">
    <property type="interactions" value="658"/>
</dbReference>
<evidence type="ECO:0000256" key="5">
    <source>
        <dbReference type="ARBA" id="ARBA00022679"/>
    </source>
</evidence>
<evidence type="ECO:0000256" key="7">
    <source>
        <dbReference type="ARBA" id="ARBA00022777"/>
    </source>
</evidence>
<dbReference type="HAMAP" id="MF_00039">
    <property type="entry name" value="Adenylate_kinase_AK6"/>
    <property type="match status" value="1"/>
</dbReference>
<dbReference type="EC" id="2.7.4.3" evidence="10"/>
<dbReference type="AlphaFoldDB" id="A0A165Q2U6"/>
<keyword evidence="7 10" id="KW-0418">Kinase</keyword>
<dbReference type="GO" id="GO:0005737">
    <property type="term" value="C:cytoplasm"/>
    <property type="evidence" value="ECO:0007669"/>
    <property type="project" value="UniProtKB-SubCell"/>
</dbReference>
<keyword evidence="3 10" id="KW-0690">Ribosome biogenesis</keyword>
<dbReference type="GO" id="GO:0005524">
    <property type="term" value="F:ATP binding"/>
    <property type="evidence" value="ECO:0007669"/>
    <property type="project" value="UniProtKB-KW"/>
</dbReference>
<dbReference type="InterPro" id="IPR027417">
    <property type="entry name" value="P-loop_NTPase"/>
</dbReference>
<keyword evidence="9 10" id="KW-0539">Nucleus</keyword>
<feature type="binding site" evidence="10">
    <location>
        <position position="18"/>
    </location>
    <ligand>
        <name>ATP</name>
        <dbReference type="ChEBI" id="CHEBI:30616"/>
    </ligand>
</feature>
<feature type="binding site" evidence="10">
    <location>
        <position position="114"/>
    </location>
    <ligand>
        <name>ATP</name>
        <dbReference type="ChEBI" id="CHEBI:30616"/>
    </ligand>
</feature>
<dbReference type="GO" id="GO:0006364">
    <property type="term" value="P:rRNA processing"/>
    <property type="evidence" value="ECO:0007669"/>
    <property type="project" value="UniProtKB-KW"/>
</dbReference>
<comment type="catalytic activity">
    <reaction evidence="1 10">
        <text>AMP + ATP = 2 ADP</text>
        <dbReference type="Rhea" id="RHEA:12973"/>
        <dbReference type="ChEBI" id="CHEBI:30616"/>
        <dbReference type="ChEBI" id="CHEBI:456215"/>
        <dbReference type="ChEBI" id="CHEBI:456216"/>
        <dbReference type="EC" id="2.7.4.3"/>
    </reaction>
</comment>
<dbReference type="GO" id="GO:0016887">
    <property type="term" value="F:ATP hydrolysis activity"/>
    <property type="evidence" value="ECO:0007669"/>
    <property type="project" value="UniProtKB-UniRule"/>
</dbReference>
<evidence type="ECO:0000256" key="1">
    <source>
        <dbReference type="ARBA" id="ARBA00000582"/>
    </source>
</evidence>
<dbReference type="FunFam" id="3.40.50.300:FF:000372">
    <property type="entry name" value="Adenylate kinase isoenzyme 6 homolog"/>
    <property type="match status" value="1"/>
</dbReference>
<comment type="caution">
    <text evidence="10">Lacks conserved residue(s) required for the propagation of feature annotation.</text>
</comment>
<reference evidence="11 12" key="1">
    <citation type="journal article" date="2016" name="Mol. Biol. Evol.">
        <title>Comparative Genomics of Early-Diverging Mushroom-Forming Fungi Provides Insights into the Origins of Lignocellulose Decay Capabilities.</title>
        <authorList>
            <person name="Nagy L.G."/>
            <person name="Riley R."/>
            <person name="Tritt A."/>
            <person name="Adam C."/>
            <person name="Daum C."/>
            <person name="Floudas D."/>
            <person name="Sun H."/>
            <person name="Yadav J.S."/>
            <person name="Pangilinan J."/>
            <person name="Larsson K.H."/>
            <person name="Matsuura K."/>
            <person name="Barry K."/>
            <person name="Labutti K."/>
            <person name="Kuo R."/>
            <person name="Ohm R.A."/>
            <person name="Bhattacharya S.S."/>
            <person name="Shirouzu T."/>
            <person name="Yoshinaga Y."/>
            <person name="Martin F.M."/>
            <person name="Grigoriev I.V."/>
            <person name="Hibbett D.S."/>
        </authorList>
    </citation>
    <scope>NUCLEOTIDE SEQUENCE [LARGE SCALE GENOMIC DNA]</scope>
    <source>
        <strain evidence="11 12">HHB12029</strain>
    </source>
</reference>
<dbReference type="PANTHER" id="PTHR12595">
    <property type="entry name" value="POS9-ACTIVATING FACTOR FAP7-RELATED"/>
    <property type="match status" value="1"/>
</dbReference>
<evidence type="ECO:0000256" key="4">
    <source>
        <dbReference type="ARBA" id="ARBA00022552"/>
    </source>
</evidence>
<feature type="binding site" evidence="10">
    <location>
        <position position="19"/>
    </location>
    <ligand>
        <name>ATP</name>
        <dbReference type="ChEBI" id="CHEBI:30616"/>
    </ligand>
</feature>
<proteinExistence type="inferred from homology"/>
<evidence type="ECO:0000256" key="8">
    <source>
        <dbReference type="ARBA" id="ARBA00022840"/>
    </source>
</evidence>
<evidence type="ECO:0000256" key="2">
    <source>
        <dbReference type="ARBA" id="ARBA00022490"/>
    </source>
</evidence>
<comment type="subunit">
    <text evidence="10">Interacts with small ribosomal subunit protein uS11. Not a structural component of 43S pre-ribosomes, but transiently interacts with them by binding to uS11.</text>
</comment>
<dbReference type="Pfam" id="PF13238">
    <property type="entry name" value="AAA_18"/>
    <property type="match status" value="1"/>
</dbReference>
<keyword evidence="5 10" id="KW-0808">Transferase</keyword>
<evidence type="ECO:0000256" key="3">
    <source>
        <dbReference type="ARBA" id="ARBA00022517"/>
    </source>
</evidence>
<keyword evidence="6 10" id="KW-0547">Nucleotide-binding</keyword>
<evidence type="ECO:0000313" key="12">
    <source>
        <dbReference type="Proteomes" id="UP000077266"/>
    </source>
</evidence>
<keyword evidence="4 10" id="KW-0698">rRNA processing</keyword>
<feature type="binding site" evidence="10">
    <location>
        <position position="15"/>
    </location>
    <ligand>
        <name>ATP</name>
        <dbReference type="ChEBI" id="CHEBI:30616"/>
    </ligand>
</feature>
<comment type="subcellular location">
    <subcellularLocation>
        <location evidence="10">Cytoplasm</location>
    </subcellularLocation>
    <subcellularLocation>
        <location evidence="10">Nucleus</location>
    </subcellularLocation>
</comment>
<feature type="binding site" evidence="10">
    <location>
        <position position="20"/>
    </location>
    <ligand>
        <name>ATP</name>
        <dbReference type="ChEBI" id="CHEBI:30616"/>
    </ligand>
</feature>
<evidence type="ECO:0000256" key="6">
    <source>
        <dbReference type="ARBA" id="ARBA00022741"/>
    </source>
</evidence>
<comment type="catalytic activity">
    <reaction evidence="10">
        <text>ATP + H2O = ADP + phosphate + H(+)</text>
        <dbReference type="Rhea" id="RHEA:13065"/>
        <dbReference type="ChEBI" id="CHEBI:15377"/>
        <dbReference type="ChEBI" id="CHEBI:15378"/>
        <dbReference type="ChEBI" id="CHEBI:30616"/>
        <dbReference type="ChEBI" id="CHEBI:43474"/>
        <dbReference type="ChEBI" id="CHEBI:456216"/>
    </reaction>
</comment>
<feature type="region of interest" description="LID" evidence="10">
    <location>
        <begin position="113"/>
        <end position="123"/>
    </location>
</feature>
<dbReference type="PANTHER" id="PTHR12595:SF0">
    <property type="entry name" value="ADENYLATE KINASE ISOENZYME 6"/>
    <property type="match status" value="1"/>
</dbReference>
<dbReference type="GO" id="GO:0042274">
    <property type="term" value="P:ribosomal small subunit biogenesis"/>
    <property type="evidence" value="ECO:0007669"/>
    <property type="project" value="UniProtKB-UniRule"/>
</dbReference>
<feature type="region of interest" description="NMPbind" evidence="10">
    <location>
        <begin position="38"/>
        <end position="61"/>
    </location>
</feature>
<comment type="function">
    <text evidence="10">Broad-specificity nucleoside monophosphate (NMP) kinase that catalyzes the reversible transfer of the terminal phosphate group between nucleoside triphosphates and monophosphates. Has also ATPase activity. Involved in the late cytoplasmic maturation steps of the 40S ribosomal particles, specifically 18S rRNA maturation. While NMP activity is not required for ribosome maturation, ATPase activity is. Associates transiently with small ribosomal subunit protein uS11. ATP hydrolysis breaks the interaction with uS11. May temporarily remove uS11 from the ribosome to enable a conformational change of the ribosomal RNA that is needed for the final maturation step of the small ribosomal subunit. Its NMP activity may have a role in nuclear energy homeostasis.</text>
</comment>
<dbReference type="OrthoDB" id="10251185at2759"/>
<dbReference type="Gene3D" id="3.40.50.300">
    <property type="entry name" value="P-loop containing nucleotide triphosphate hydrolases"/>
    <property type="match status" value="1"/>
</dbReference>
<name>A0A165Q2U6_EXIGL</name>
<keyword evidence="8 10" id="KW-0067">ATP-binding</keyword>
<feature type="binding site" evidence="10">
    <location>
        <position position="17"/>
    </location>
    <ligand>
        <name>ATP</name>
        <dbReference type="ChEBI" id="CHEBI:30616"/>
    </ligand>
</feature>
<gene>
    <name evidence="11" type="ORF">EXIGLDRAFT_601005</name>
</gene>
<dbReference type="InterPro" id="IPR020618">
    <property type="entry name" value="Adenyl_kinase_AK6"/>
</dbReference>
<protein>
    <recommendedName>
        <fullName evidence="10">Adenylate kinase isoenzyme 6 homolog</fullName>
        <shortName evidence="10">AK6</shortName>
        <ecNumber evidence="10">2.7.4.3</ecNumber>
    </recommendedName>
    <alternativeName>
        <fullName evidence="10">Dual activity adenylate kinase/ATPase</fullName>
        <shortName evidence="10">AK/ATPase</shortName>
    </alternativeName>
</protein>